<accession>A0A0C2XHL3</accession>
<name>A0A0C2XHL3_HEBCY</name>
<sequence>MIHRQPGSYLLVPCDEERIWFLTALYDSASRNTSSMPFALMHSRPFVSSILPLSAALLAPRSLRRRKDVGS</sequence>
<keyword evidence="2" id="KW-1185">Reference proteome</keyword>
<reference evidence="1 2" key="1">
    <citation type="submission" date="2014-04" db="EMBL/GenBank/DDBJ databases">
        <authorList>
            <consortium name="DOE Joint Genome Institute"/>
            <person name="Kuo A."/>
            <person name="Gay G."/>
            <person name="Dore J."/>
            <person name="Kohler A."/>
            <person name="Nagy L.G."/>
            <person name="Floudas D."/>
            <person name="Copeland A."/>
            <person name="Barry K.W."/>
            <person name="Cichocki N."/>
            <person name="Veneault-Fourrey C."/>
            <person name="LaButti K."/>
            <person name="Lindquist E.A."/>
            <person name="Lipzen A."/>
            <person name="Lundell T."/>
            <person name="Morin E."/>
            <person name="Murat C."/>
            <person name="Sun H."/>
            <person name="Tunlid A."/>
            <person name="Henrissat B."/>
            <person name="Grigoriev I.V."/>
            <person name="Hibbett D.S."/>
            <person name="Martin F."/>
            <person name="Nordberg H.P."/>
            <person name="Cantor M.N."/>
            <person name="Hua S.X."/>
        </authorList>
    </citation>
    <scope>NUCLEOTIDE SEQUENCE [LARGE SCALE GENOMIC DNA]</scope>
    <source>
        <strain evidence="2">h7</strain>
    </source>
</reference>
<organism evidence="1 2">
    <name type="scientific">Hebeloma cylindrosporum</name>
    <dbReference type="NCBI Taxonomy" id="76867"/>
    <lineage>
        <taxon>Eukaryota</taxon>
        <taxon>Fungi</taxon>
        <taxon>Dikarya</taxon>
        <taxon>Basidiomycota</taxon>
        <taxon>Agaricomycotina</taxon>
        <taxon>Agaricomycetes</taxon>
        <taxon>Agaricomycetidae</taxon>
        <taxon>Agaricales</taxon>
        <taxon>Agaricineae</taxon>
        <taxon>Hymenogastraceae</taxon>
        <taxon>Hebeloma</taxon>
    </lineage>
</organism>
<reference evidence="2" key="2">
    <citation type="submission" date="2015-01" db="EMBL/GenBank/DDBJ databases">
        <title>Evolutionary Origins and Diversification of the Mycorrhizal Mutualists.</title>
        <authorList>
            <consortium name="DOE Joint Genome Institute"/>
            <consortium name="Mycorrhizal Genomics Consortium"/>
            <person name="Kohler A."/>
            <person name="Kuo A."/>
            <person name="Nagy L.G."/>
            <person name="Floudas D."/>
            <person name="Copeland A."/>
            <person name="Barry K.W."/>
            <person name="Cichocki N."/>
            <person name="Veneault-Fourrey C."/>
            <person name="LaButti K."/>
            <person name="Lindquist E.A."/>
            <person name="Lipzen A."/>
            <person name="Lundell T."/>
            <person name="Morin E."/>
            <person name="Murat C."/>
            <person name="Riley R."/>
            <person name="Ohm R."/>
            <person name="Sun H."/>
            <person name="Tunlid A."/>
            <person name="Henrissat B."/>
            <person name="Grigoriev I.V."/>
            <person name="Hibbett D.S."/>
            <person name="Martin F."/>
        </authorList>
    </citation>
    <scope>NUCLEOTIDE SEQUENCE [LARGE SCALE GENOMIC DNA]</scope>
    <source>
        <strain evidence="2">h7</strain>
    </source>
</reference>
<evidence type="ECO:0000313" key="2">
    <source>
        <dbReference type="Proteomes" id="UP000053424"/>
    </source>
</evidence>
<dbReference type="Proteomes" id="UP000053424">
    <property type="component" value="Unassembled WGS sequence"/>
</dbReference>
<dbReference type="AlphaFoldDB" id="A0A0C2XHL3"/>
<dbReference type="EMBL" id="KN831798">
    <property type="protein sequence ID" value="KIM37353.1"/>
    <property type="molecule type" value="Genomic_DNA"/>
</dbReference>
<dbReference type="HOGENOM" id="CLU_2740304_0_0_1"/>
<gene>
    <name evidence="1" type="ORF">M413DRAFT_448638</name>
</gene>
<proteinExistence type="predicted"/>
<protein>
    <submittedName>
        <fullName evidence="1">Uncharacterized protein</fullName>
    </submittedName>
</protein>
<evidence type="ECO:0000313" key="1">
    <source>
        <dbReference type="EMBL" id="KIM37353.1"/>
    </source>
</evidence>